<evidence type="ECO:0000313" key="15">
    <source>
        <dbReference type="EMBL" id="KAG2173941.1"/>
    </source>
</evidence>
<dbReference type="EC" id="2.4.1.131" evidence="3 12"/>
<evidence type="ECO:0000256" key="11">
    <source>
        <dbReference type="ARBA" id="ARBA00045065"/>
    </source>
</evidence>
<feature type="domain" description="ALG11 mannosyltransferase N-terminal" evidence="14">
    <location>
        <begin position="66"/>
        <end position="272"/>
    </location>
</feature>
<comment type="catalytic activity">
    <reaction evidence="11 12">
        <text>an alpha-D-Man-(1-&gt;3)-[alpha-D-Man-(1-&gt;6)]-beta-D-Man-(1-&gt;4)-beta-D-GlcNAc-(1-&gt;4)-alpha-D-GlcNAc-diphospho-di-trans,poly-cis-dolichol + 2 GDP-alpha-D-mannose = an alpha-D-Man-(1-&gt;2)-alpha-D-Man-(1-&gt;2)-alpha-D-Man-(1-&gt;3)-[alpha-D-Man-(1-&gt;6)]-beta-D-Man-(1-&gt;4)-beta-D-GlcNAc-(1-&gt;4)-alpha-D-GlcNAc-diphospho-di-trans,poly-cis-dolichol + 2 GDP + 2 H(+)</text>
        <dbReference type="Rhea" id="RHEA:29523"/>
        <dbReference type="Rhea" id="RHEA-COMP:19515"/>
        <dbReference type="Rhea" id="RHEA-COMP:19516"/>
        <dbReference type="ChEBI" id="CHEBI:15378"/>
        <dbReference type="ChEBI" id="CHEBI:57527"/>
        <dbReference type="ChEBI" id="CHEBI:58189"/>
        <dbReference type="ChEBI" id="CHEBI:132511"/>
        <dbReference type="ChEBI" id="CHEBI:132515"/>
        <dbReference type="EC" id="2.4.1.131"/>
    </reaction>
    <physiologicalReaction direction="left-to-right" evidence="11 12">
        <dbReference type="Rhea" id="RHEA:29524"/>
    </physiologicalReaction>
</comment>
<dbReference type="GO" id="GO:0005789">
    <property type="term" value="C:endoplasmic reticulum membrane"/>
    <property type="evidence" value="ECO:0007669"/>
    <property type="project" value="UniProtKB-SubCell"/>
</dbReference>
<comment type="caution">
    <text evidence="15">The sequence shown here is derived from an EMBL/GenBank/DDBJ whole genome shotgun (WGS) entry which is preliminary data.</text>
</comment>
<dbReference type="PANTHER" id="PTHR45919:SF1">
    <property type="entry name" value="GDP-MAN:MAN(3)GLCNAC(2)-PP-DOL ALPHA-1,2-MANNOSYLTRANSFERASE"/>
    <property type="match status" value="1"/>
</dbReference>
<comment type="pathway">
    <text evidence="2 12">Protein modification; protein glycosylation.</text>
</comment>
<dbReference type="InterPro" id="IPR031814">
    <property type="entry name" value="ALG11_N"/>
</dbReference>
<dbReference type="UniPathway" id="UPA00378"/>
<dbReference type="InterPro" id="IPR001296">
    <property type="entry name" value="Glyco_trans_1"/>
</dbReference>
<protein>
    <recommendedName>
        <fullName evidence="4 12">GDP-Man:Man(3)GlcNAc(2)-PP-Dol alpha-1,2-mannosyltransferase</fullName>
        <ecNumber evidence="3 12">2.4.1.131</ecNumber>
    </recommendedName>
</protein>
<reference evidence="15" key="1">
    <citation type="submission" date="2020-12" db="EMBL/GenBank/DDBJ databases">
        <title>Metabolic potential, ecology and presence of endohyphal bacteria is reflected in genomic diversity of Mucoromycotina.</title>
        <authorList>
            <person name="Muszewska A."/>
            <person name="Okrasinska A."/>
            <person name="Steczkiewicz K."/>
            <person name="Drgas O."/>
            <person name="Orlowska M."/>
            <person name="Perlinska-Lenart U."/>
            <person name="Aleksandrzak-Piekarczyk T."/>
            <person name="Szatraj K."/>
            <person name="Zielenkiewicz U."/>
            <person name="Pilsyk S."/>
            <person name="Malc E."/>
            <person name="Mieczkowski P."/>
            <person name="Kruszewska J.S."/>
            <person name="Biernat P."/>
            <person name="Pawlowska J."/>
        </authorList>
    </citation>
    <scope>NUCLEOTIDE SEQUENCE</scope>
    <source>
        <strain evidence="15">WA0000051536</strain>
    </source>
</reference>
<evidence type="ECO:0000259" key="13">
    <source>
        <dbReference type="Pfam" id="PF00534"/>
    </source>
</evidence>
<comment type="subcellular location">
    <subcellularLocation>
        <location evidence="1">Endoplasmic reticulum membrane</location>
        <topology evidence="1">Single-pass membrane protein</topology>
    </subcellularLocation>
</comment>
<evidence type="ECO:0000256" key="4">
    <source>
        <dbReference type="ARBA" id="ARBA00022018"/>
    </source>
</evidence>
<dbReference type="Pfam" id="PF00534">
    <property type="entry name" value="Glycos_transf_1"/>
    <property type="match status" value="1"/>
</dbReference>
<keyword evidence="16" id="KW-1185">Reference proteome</keyword>
<keyword evidence="8 12" id="KW-0256">Endoplasmic reticulum</keyword>
<accession>A0A8H7PIM1</accession>
<organism evidence="15 16">
    <name type="scientific">Umbelopsis vinacea</name>
    <dbReference type="NCBI Taxonomy" id="44442"/>
    <lineage>
        <taxon>Eukaryota</taxon>
        <taxon>Fungi</taxon>
        <taxon>Fungi incertae sedis</taxon>
        <taxon>Mucoromycota</taxon>
        <taxon>Mucoromycotina</taxon>
        <taxon>Umbelopsidomycetes</taxon>
        <taxon>Umbelopsidales</taxon>
        <taxon>Umbelopsidaceae</taxon>
        <taxon>Umbelopsis</taxon>
    </lineage>
</organism>
<feature type="domain" description="Glycosyl transferase family 1" evidence="13">
    <location>
        <begin position="287"/>
        <end position="467"/>
    </location>
</feature>
<keyword evidence="7 12" id="KW-0812">Transmembrane</keyword>
<dbReference type="Pfam" id="PF15924">
    <property type="entry name" value="ALG11_N"/>
    <property type="match status" value="1"/>
</dbReference>
<proteinExistence type="inferred from homology"/>
<comment type="function">
    <text evidence="12">GDP-Man:Man(3)GlcNAc(2)-PP-Dol alpha-1,2-mannosyltransferase that operates in the biosynthetic pathway of dolichol-linked oligosaccharides, the glycan precursors employed in protein asparagine (N)-glycosylation. The assembly of dolichol-linked oligosaccharides begins on the cytosolic side of the endoplasmic reticulum membrane and finishes in its lumen. The sequential addition of sugars to dolichol pyrophosphate produces dolichol-linked oligosaccharides containing fourteen sugars, including two GlcNAcs, nine mannoses and three glucoses. Once assembled, the oligosaccharide is transferred from the lipid to nascent proteins by oligosaccharyltransferases. Catalyzes, on the cytoplasmic face of the endoplasmic reticulum, the addition of the fourth and fifth mannose residues to the dolichol-linked oligosaccharide chain, to produce Man(5)GlcNAc(2)-PP-dolichol core oligosaccharide.</text>
</comment>
<dbReference type="Gene3D" id="3.40.50.2000">
    <property type="entry name" value="Glycogen Phosphorylase B"/>
    <property type="match status" value="1"/>
</dbReference>
<keyword evidence="5 12" id="KW-0328">Glycosyltransferase</keyword>
<evidence type="ECO:0000259" key="14">
    <source>
        <dbReference type="Pfam" id="PF15924"/>
    </source>
</evidence>
<dbReference type="Proteomes" id="UP000612746">
    <property type="component" value="Unassembled WGS sequence"/>
</dbReference>
<comment type="similarity">
    <text evidence="12">Belongs to the glycosyltransferase group 1 family. Glycosyltransferase 4 subfamily.</text>
</comment>
<evidence type="ECO:0000256" key="7">
    <source>
        <dbReference type="ARBA" id="ARBA00022692"/>
    </source>
</evidence>
<evidence type="ECO:0000256" key="3">
    <source>
        <dbReference type="ARBA" id="ARBA00012645"/>
    </source>
</evidence>
<evidence type="ECO:0000313" key="16">
    <source>
        <dbReference type="Proteomes" id="UP000612746"/>
    </source>
</evidence>
<evidence type="ECO:0000256" key="8">
    <source>
        <dbReference type="ARBA" id="ARBA00022824"/>
    </source>
</evidence>
<evidence type="ECO:0000256" key="9">
    <source>
        <dbReference type="ARBA" id="ARBA00022989"/>
    </source>
</evidence>
<dbReference type="EMBL" id="JAEPRA010000017">
    <property type="protein sequence ID" value="KAG2173941.1"/>
    <property type="molecule type" value="Genomic_DNA"/>
</dbReference>
<keyword evidence="10 12" id="KW-0472">Membrane</keyword>
<gene>
    <name evidence="15" type="ORF">INT44_000054</name>
</gene>
<dbReference type="FunFam" id="3.40.50.2000:FF:000256">
    <property type="entry name" value="GDP-Man:Man(3)GlcNAc(2)-PP-Dol alpha-1,2-mannosyltransferase"/>
    <property type="match status" value="1"/>
</dbReference>
<evidence type="ECO:0000256" key="1">
    <source>
        <dbReference type="ARBA" id="ARBA00004389"/>
    </source>
</evidence>
<keyword evidence="6 12" id="KW-0808">Transferase</keyword>
<dbReference type="InterPro" id="IPR038013">
    <property type="entry name" value="ALG11"/>
</dbReference>
<evidence type="ECO:0000256" key="10">
    <source>
        <dbReference type="ARBA" id="ARBA00023136"/>
    </source>
</evidence>
<evidence type="ECO:0000256" key="6">
    <source>
        <dbReference type="ARBA" id="ARBA00022679"/>
    </source>
</evidence>
<evidence type="ECO:0000256" key="5">
    <source>
        <dbReference type="ARBA" id="ARBA00022676"/>
    </source>
</evidence>
<sequence length="492" mass="56205">MADLLFNPITLTFLLVLFISATFTFTTIILWLVIAYFKSNLRATYFEHRDRILSTIEYTENEVPVLLGFFHPYCNAGGGGERVLWTAIRDIQRFFPYVVSVVYTGDTDASKEQILAKIKSNFDIGINPNRIVFVYLQKRYLVEDDRYPRLTLLGQSIGSLFLGYEALNNVIPDVYFDTMGYAFTYPLVYLLTGIKIAAYVHYPTISSDMLQKVQDQTSVLLKRGVYTKSTIWNMGKQVYYRSFAKIYGYCGNFADIVMVNSTWTKGHIENLWRRDADIVYPPCDTERFSELPIVERERFIASLAQFRPEKDHMLQLQSFAKLLENNPDFREGEKKTCLVLIGSSRNEGDENRIQSLRLAAKELDIEENVIFEINAPFPKLLEWVSRAKVGLHTMWNEHFGIGVVEYMAAGMIPVAHKSGGPLMDIVTEYDNQPTGFLADNVDEFAAHMKTAIDLSPEEYIAMASNARASVCDKFSELVFGDGILRSLRRSLT</sequence>
<name>A0A8H7PIM1_9FUNG</name>
<dbReference type="CDD" id="cd03806">
    <property type="entry name" value="GT4_ALG11-like"/>
    <property type="match status" value="1"/>
</dbReference>
<keyword evidence="9 12" id="KW-1133">Transmembrane helix</keyword>
<evidence type="ECO:0000256" key="2">
    <source>
        <dbReference type="ARBA" id="ARBA00004922"/>
    </source>
</evidence>
<dbReference type="AlphaFoldDB" id="A0A8H7PIM1"/>
<dbReference type="PANTHER" id="PTHR45919">
    <property type="entry name" value="GDP-MAN:MAN(3)GLCNAC(2)-PP-DOL ALPHA-1,2-MANNOSYLTRANSFERASE"/>
    <property type="match status" value="1"/>
</dbReference>
<evidence type="ECO:0000256" key="12">
    <source>
        <dbReference type="RuleBase" id="RU367051"/>
    </source>
</evidence>
<dbReference type="OrthoDB" id="2276068at2759"/>
<dbReference type="SUPFAM" id="SSF53756">
    <property type="entry name" value="UDP-Glycosyltransferase/glycogen phosphorylase"/>
    <property type="match status" value="1"/>
</dbReference>
<feature type="transmembrane region" description="Helical" evidence="12">
    <location>
        <begin position="12"/>
        <end position="37"/>
    </location>
</feature>
<dbReference type="GO" id="GO:0006487">
    <property type="term" value="P:protein N-linked glycosylation"/>
    <property type="evidence" value="ECO:0007669"/>
    <property type="project" value="TreeGrafter"/>
</dbReference>
<dbReference type="GO" id="GO:0004377">
    <property type="term" value="F:GDP-Man:Man(3)GlcNAc(2)-PP-Dol alpha-1,2-mannosyltransferase activity"/>
    <property type="evidence" value="ECO:0007669"/>
    <property type="project" value="UniProtKB-UniRule"/>
</dbReference>